<keyword evidence="2" id="KW-1185">Reference proteome</keyword>
<evidence type="ECO:0000313" key="2">
    <source>
        <dbReference type="Proteomes" id="UP001160390"/>
    </source>
</evidence>
<dbReference type="Proteomes" id="UP001160390">
    <property type="component" value="Unassembled WGS sequence"/>
</dbReference>
<name>A0AA35M067_9HYPO</name>
<proteinExistence type="predicted"/>
<sequence>MAKGQLAYHDYGAEPFKSAVYLIGDDAPGLQEFKLLMHYHDMVIAIVGNGGDRCQVLHLQNIREDTLSEAETAIDKFLDNFGSLGDGHTIQNIAFQNCLRVCDQLDRLAITAACEVKKVEQDLIHMQNDSFEYPKRVKDTMPWDYNPVSEMIAACREFRDRANSITQKAYQNACDYRPVRDGEIWMADFYPFHQCLRKYLGEQAESRDLTFYWETCE</sequence>
<dbReference type="EMBL" id="CABFNP030000799">
    <property type="protein sequence ID" value="CAI6087774.1"/>
    <property type="molecule type" value="Genomic_DNA"/>
</dbReference>
<organism evidence="1 2">
    <name type="scientific">Clonostachys chloroleuca</name>
    <dbReference type="NCBI Taxonomy" id="1926264"/>
    <lineage>
        <taxon>Eukaryota</taxon>
        <taxon>Fungi</taxon>
        <taxon>Dikarya</taxon>
        <taxon>Ascomycota</taxon>
        <taxon>Pezizomycotina</taxon>
        <taxon>Sordariomycetes</taxon>
        <taxon>Hypocreomycetidae</taxon>
        <taxon>Hypocreales</taxon>
        <taxon>Bionectriaceae</taxon>
        <taxon>Clonostachys</taxon>
    </lineage>
</organism>
<gene>
    <name evidence="1" type="ORF">CCHLO57077_00008258</name>
</gene>
<protein>
    <submittedName>
        <fullName evidence="1">Uncharacterized protein</fullName>
    </submittedName>
</protein>
<comment type="caution">
    <text evidence="1">The sequence shown here is derived from an EMBL/GenBank/DDBJ whole genome shotgun (WGS) entry which is preliminary data.</text>
</comment>
<accession>A0AA35M067</accession>
<evidence type="ECO:0000313" key="1">
    <source>
        <dbReference type="EMBL" id="CAI6087774.1"/>
    </source>
</evidence>
<dbReference type="AlphaFoldDB" id="A0AA35M067"/>
<reference evidence="1" key="1">
    <citation type="submission" date="2023-01" db="EMBL/GenBank/DDBJ databases">
        <authorList>
            <person name="Piombo E."/>
        </authorList>
    </citation>
    <scope>NUCLEOTIDE SEQUENCE</scope>
</reference>